<evidence type="ECO:0000256" key="1">
    <source>
        <dbReference type="SAM" id="MobiDB-lite"/>
    </source>
</evidence>
<reference evidence="3" key="1">
    <citation type="submission" date="2022-07" db="EMBL/GenBank/DDBJ databases">
        <authorList>
            <person name="Wu T."/>
        </authorList>
    </citation>
    <scope>NUCLEOTIDE SEQUENCE</scope>
    <source>
        <strain evidence="3">SD-1</strain>
    </source>
</reference>
<dbReference type="SMART" id="SM00530">
    <property type="entry name" value="HTH_XRE"/>
    <property type="match status" value="1"/>
</dbReference>
<dbReference type="EMBL" id="CP101185">
    <property type="protein sequence ID" value="UYV95964.1"/>
    <property type="molecule type" value="Genomic_DNA"/>
</dbReference>
<dbReference type="InterPro" id="IPR001387">
    <property type="entry name" value="Cro/C1-type_HTH"/>
</dbReference>
<accession>A0AAX3EFV5</accession>
<name>A0AAX3EFV5_PAEUR</name>
<dbReference type="RefSeq" id="WP_069694983.1">
    <property type="nucleotide sequence ID" value="NZ_CP043010.1"/>
</dbReference>
<sequence length="163" mass="17723">MNALPGDLFARRLRQERERLGISQAELARRIAEILGTNVDPSAVTRIEQQIRAVRLDEAVAAAKALDIPLAILVAEDPEAESEAQLQQYLADLAVAQREWEKNRLEVLRLSKAIQVLGGGAHLQGAVDFRLLESIDARVPVEEDDKDGHPVAPGIEGPTNPGA</sequence>
<dbReference type="CDD" id="cd00093">
    <property type="entry name" value="HTH_XRE"/>
    <property type="match status" value="1"/>
</dbReference>
<feature type="compositionally biased region" description="Basic and acidic residues" evidence="1">
    <location>
        <begin position="140"/>
        <end position="149"/>
    </location>
</feature>
<protein>
    <submittedName>
        <fullName evidence="3">Helix-turn-helix transcriptional regulator</fullName>
    </submittedName>
</protein>
<keyword evidence="4" id="KW-1185">Reference proteome</keyword>
<dbReference type="Pfam" id="PF01381">
    <property type="entry name" value="HTH_3"/>
    <property type="match status" value="1"/>
</dbReference>
<dbReference type="Proteomes" id="UP001163293">
    <property type="component" value="Chromosome"/>
</dbReference>
<evidence type="ECO:0000259" key="2">
    <source>
        <dbReference type="PROSITE" id="PS50943"/>
    </source>
</evidence>
<dbReference type="GO" id="GO:0003677">
    <property type="term" value="F:DNA binding"/>
    <property type="evidence" value="ECO:0007669"/>
    <property type="project" value="InterPro"/>
</dbReference>
<feature type="domain" description="HTH cro/C1-type" evidence="2">
    <location>
        <begin position="13"/>
        <end position="73"/>
    </location>
</feature>
<feature type="region of interest" description="Disordered" evidence="1">
    <location>
        <begin position="140"/>
        <end position="163"/>
    </location>
</feature>
<dbReference type="AlphaFoldDB" id="A0AAX3EFV5"/>
<dbReference type="SUPFAM" id="SSF47413">
    <property type="entry name" value="lambda repressor-like DNA-binding domains"/>
    <property type="match status" value="1"/>
</dbReference>
<dbReference type="InterPro" id="IPR010982">
    <property type="entry name" value="Lambda_DNA-bd_dom_sf"/>
</dbReference>
<gene>
    <name evidence="3" type="ORF">NL394_12825</name>
</gene>
<proteinExistence type="predicted"/>
<dbReference type="PROSITE" id="PS50943">
    <property type="entry name" value="HTH_CROC1"/>
    <property type="match status" value="1"/>
</dbReference>
<dbReference type="Gene3D" id="1.10.260.40">
    <property type="entry name" value="lambda repressor-like DNA-binding domains"/>
    <property type="match status" value="1"/>
</dbReference>
<evidence type="ECO:0000313" key="4">
    <source>
        <dbReference type="Proteomes" id="UP001163293"/>
    </source>
</evidence>
<evidence type="ECO:0000313" key="3">
    <source>
        <dbReference type="EMBL" id="UYV95964.1"/>
    </source>
</evidence>
<organism evidence="3 4">
    <name type="scientific">Paenarthrobacter ureafaciens</name>
    <dbReference type="NCBI Taxonomy" id="37931"/>
    <lineage>
        <taxon>Bacteria</taxon>
        <taxon>Bacillati</taxon>
        <taxon>Actinomycetota</taxon>
        <taxon>Actinomycetes</taxon>
        <taxon>Micrococcales</taxon>
        <taxon>Micrococcaceae</taxon>
        <taxon>Paenarthrobacter</taxon>
    </lineage>
</organism>